<evidence type="ECO:0000313" key="4">
    <source>
        <dbReference type="Proteomes" id="UP000494301"/>
    </source>
</evidence>
<dbReference type="EMBL" id="CABWIL020000034">
    <property type="protein sequence ID" value="CAB3972639.1"/>
    <property type="molecule type" value="Genomic_DNA"/>
</dbReference>
<evidence type="ECO:0000256" key="1">
    <source>
        <dbReference type="SAM" id="Coils"/>
    </source>
</evidence>
<protein>
    <submittedName>
        <fullName evidence="3">Uncharacterized protein</fullName>
    </submittedName>
</protein>
<evidence type="ECO:0000256" key="2">
    <source>
        <dbReference type="SAM" id="Phobius"/>
    </source>
</evidence>
<accession>A0A6J5JLU1</accession>
<proteinExistence type="predicted"/>
<keyword evidence="2" id="KW-0812">Transmembrane</keyword>
<sequence length="269" mass="29677">MPDANLQPLVEQGWAALHPVLTSFLSGLSGAVVLALVAKTWFVAKVKGGVDSQYAQVLERLKADPKSDADTRLEALKSQLKSDSDNRLEVHKAELKRSSDAEIEKLRSQLAAANAERTTLLSALTTRRFDAIKTIHAKLLRFHRALAHLTSPMRNIEADDQPLFSALVEASREFDESLPENEIFLPEASARLLKDIRQKLMVHGNRFNFTVSMNTHDSKRAERWIEIDEAVNGPICDAIDELARELRALMGDKLPSTKSTAPASSSSAG</sequence>
<feature type="transmembrane region" description="Helical" evidence="2">
    <location>
        <begin position="20"/>
        <end position="38"/>
    </location>
</feature>
<dbReference type="RefSeq" id="WP_175223217.1">
    <property type="nucleotide sequence ID" value="NZ_CABWIL020000034.1"/>
</dbReference>
<name>A0A6J5JLU1_9BURK</name>
<keyword evidence="2" id="KW-0472">Membrane</keyword>
<organism evidence="3 4">
    <name type="scientific">Burkholderia aenigmatica</name>
    <dbReference type="NCBI Taxonomy" id="2015348"/>
    <lineage>
        <taxon>Bacteria</taxon>
        <taxon>Pseudomonadati</taxon>
        <taxon>Pseudomonadota</taxon>
        <taxon>Betaproteobacteria</taxon>
        <taxon>Burkholderiales</taxon>
        <taxon>Burkholderiaceae</taxon>
        <taxon>Burkholderia</taxon>
        <taxon>Burkholderia cepacia complex</taxon>
    </lineage>
</organism>
<dbReference type="Proteomes" id="UP000494301">
    <property type="component" value="Unassembled WGS sequence"/>
</dbReference>
<gene>
    <name evidence="3" type="ORF">BLA3211_07070</name>
</gene>
<evidence type="ECO:0000313" key="3">
    <source>
        <dbReference type="EMBL" id="CAB3972639.1"/>
    </source>
</evidence>
<keyword evidence="1" id="KW-0175">Coiled coil</keyword>
<reference evidence="3 4" key="1">
    <citation type="submission" date="2020-04" db="EMBL/GenBank/DDBJ databases">
        <authorList>
            <person name="Depoorter E."/>
        </authorList>
    </citation>
    <scope>NUCLEOTIDE SEQUENCE [LARGE SCALE GENOMIC DNA]</scope>
    <source>
        <strain evidence="3 4">BCC0217</strain>
    </source>
</reference>
<feature type="coiled-coil region" evidence="1">
    <location>
        <begin position="96"/>
        <end position="123"/>
    </location>
</feature>
<keyword evidence="2" id="KW-1133">Transmembrane helix</keyword>
<dbReference type="AlphaFoldDB" id="A0A6J5JLU1"/>